<proteinExistence type="predicted"/>
<keyword evidence="1" id="KW-1133">Transmembrane helix</keyword>
<keyword evidence="1" id="KW-0812">Transmembrane</keyword>
<evidence type="ECO:0000313" key="2">
    <source>
        <dbReference type="EMBL" id="MUN29082.1"/>
    </source>
</evidence>
<protein>
    <submittedName>
        <fullName evidence="2">Uncharacterized protein</fullName>
    </submittedName>
</protein>
<dbReference type="RefSeq" id="WP_156016649.1">
    <property type="nucleotide sequence ID" value="NZ_BBBY01000078.1"/>
</dbReference>
<keyword evidence="1" id="KW-0472">Membrane</keyword>
<comment type="caution">
    <text evidence="2">The sequence shown here is derived from an EMBL/GenBank/DDBJ whole genome shotgun (WGS) entry which is preliminary data.</text>
</comment>
<dbReference type="AlphaFoldDB" id="A0A6A9QVK0"/>
<organism evidence="2 3">
    <name type="scientific">Sulfuracidifex metallicus DSM 6482 = JCM 9184</name>
    <dbReference type="NCBI Taxonomy" id="523847"/>
    <lineage>
        <taxon>Archaea</taxon>
        <taxon>Thermoproteota</taxon>
        <taxon>Thermoprotei</taxon>
        <taxon>Sulfolobales</taxon>
        <taxon>Sulfolobaceae</taxon>
        <taxon>Sulfuracidifex</taxon>
    </lineage>
</organism>
<evidence type="ECO:0000256" key="1">
    <source>
        <dbReference type="SAM" id="Phobius"/>
    </source>
</evidence>
<sequence>MDLHLSNYVNTSYSTRLKEDIFPWCVETCIVTLVGLFTLLVFDTVCKGKESFRLNPFVAQRLDLTLYVKKRKSGIGSKPLLFCDIESLISTR</sequence>
<dbReference type="EMBL" id="WGGD01000005">
    <property type="protein sequence ID" value="MUN29082.1"/>
    <property type="molecule type" value="Genomic_DNA"/>
</dbReference>
<gene>
    <name evidence="2" type="ORF">GC250_06460</name>
</gene>
<reference evidence="2 3" key="1">
    <citation type="submission" date="2019-10" db="EMBL/GenBank/DDBJ databases">
        <title>Sequencing and Assembly of Multiple Reported Metal-Biooxidizing Members of the Extremely Thermoacidophilic Archaeal Family Sulfolobaceae.</title>
        <authorList>
            <person name="Counts J.A."/>
            <person name="Kelly R.M."/>
        </authorList>
    </citation>
    <scope>NUCLEOTIDE SEQUENCE [LARGE SCALE GENOMIC DNA]</scope>
    <source>
        <strain evidence="2 3">DSM 6482</strain>
    </source>
</reference>
<accession>A0A6A9QVK0</accession>
<feature type="transmembrane region" description="Helical" evidence="1">
    <location>
        <begin position="21"/>
        <end position="42"/>
    </location>
</feature>
<dbReference type="Proteomes" id="UP000470772">
    <property type="component" value="Unassembled WGS sequence"/>
</dbReference>
<name>A0A6A9QVK0_SULME</name>
<keyword evidence="3" id="KW-1185">Reference proteome</keyword>
<evidence type="ECO:0000313" key="3">
    <source>
        <dbReference type="Proteomes" id="UP000470772"/>
    </source>
</evidence>